<name>A0A0A9A654_ARUDO</name>
<proteinExistence type="predicted"/>
<accession>A0A0A9A654</accession>
<dbReference type="EMBL" id="GBRH01255373">
    <property type="protein sequence ID" value="JAD42522.1"/>
    <property type="molecule type" value="Transcribed_RNA"/>
</dbReference>
<evidence type="ECO:0000313" key="1">
    <source>
        <dbReference type="EMBL" id="JAD42522.1"/>
    </source>
</evidence>
<sequence>MPLTISNTSFPFLGVGAIPFSTVPSK</sequence>
<organism evidence="1">
    <name type="scientific">Arundo donax</name>
    <name type="common">Giant reed</name>
    <name type="synonym">Donax arundinaceus</name>
    <dbReference type="NCBI Taxonomy" id="35708"/>
    <lineage>
        <taxon>Eukaryota</taxon>
        <taxon>Viridiplantae</taxon>
        <taxon>Streptophyta</taxon>
        <taxon>Embryophyta</taxon>
        <taxon>Tracheophyta</taxon>
        <taxon>Spermatophyta</taxon>
        <taxon>Magnoliopsida</taxon>
        <taxon>Liliopsida</taxon>
        <taxon>Poales</taxon>
        <taxon>Poaceae</taxon>
        <taxon>PACMAD clade</taxon>
        <taxon>Arundinoideae</taxon>
        <taxon>Arundineae</taxon>
        <taxon>Arundo</taxon>
    </lineage>
</organism>
<dbReference type="AlphaFoldDB" id="A0A0A9A654"/>
<protein>
    <submittedName>
        <fullName evidence="1">Uncharacterized protein</fullName>
    </submittedName>
</protein>
<reference evidence="1" key="1">
    <citation type="submission" date="2014-09" db="EMBL/GenBank/DDBJ databases">
        <authorList>
            <person name="Magalhaes I.L.F."/>
            <person name="Oliveira U."/>
            <person name="Santos F.R."/>
            <person name="Vidigal T.H.D.A."/>
            <person name="Brescovit A.D."/>
            <person name="Santos A.J."/>
        </authorList>
    </citation>
    <scope>NUCLEOTIDE SEQUENCE</scope>
    <source>
        <tissue evidence="1">Shoot tissue taken approximately 20 cm above the soil surface</tissue>
    </source>
</reference>
<reference evidence="1" key="2">
    <citation type="journal article" date="2015" name="Data Brief">
        <title>Shoot transcriptome of the giant reed, Arundo donax.</title>
        <authorList>
            <person name="Barrero R.A."/>
            <person name="Guerrero F.D."/>
            <person name="Moolhuijzen P."/>
            <person name="Goolsby J.A."/>
            <person name="Tidwell J."/>
            <person name="Bellgard S.E."/>
            <person name="Bellgard M.I."/>
        </authorList>
    </citation>
    <scope>NUCLEOTIDE SEQUENCE</scope>
    <source>
        <tissue evidence="1">Shoot tissue taken approximately 20 cm above the soil surface</tissue>
    </source>
</reference>